<dbReference type="RefSeq" id="WP_076089060.1">
    <property type="nucleotide sequence ID" value="NZ_CP019070.1"/>
</dbReference>
<dbReference type="OrthoDB" id="9890125at2"/>
<accession>A0A1P8KQP3</accession>
<evidence type="ECO:0000313" key="1">
    <source>
        <dbReference type="EMBL" id="APW66857.1"/>
    </source>
</evidence>
<dbReference type="AlphaFoldDB" id="A0A1P8KQP3"/>
<organism evidence="1 2">
    <name type="scientific">Poseidonibacter parvus</name>
    <dbReference type="NCBI Taxonomy" id="1850254"/>
    <lineage>
        <taxon>Bacteria</taxon>
        <taxon>Pseudomonadati</taxon>
        <taxon>Campylobacterota</taxon>
        <taxon>Epsilonproteobacteria</taxon>
        <taxon>Campylobacterales</taxon>
        <taxon>Arcobacteraceae</taxon>
        <taxon>Poseidonibacter</taxon>
    </lineage>
</organism>
<gene>
    <name evidence="1" type="ORF">LPB137_13795</name>
</gene>
<evidence type="ECO:0000313" key="2">
    <source>
        <dbReference type="Proteomes" id="UP000186074"/>
    </source>
</evidence>
<dbReference type="Proteomes" id="UP000186074">
    <property type="component" value="Chromosome"/>
</dbReference>
<reference evidence="1 2" key="1">
    <citation type="submission" date="2017-01" db="EMBL/GenBank/DDBJ databases">
        <title>Genome sequencing of Arcobacter sp. LPB0137.</title>
        <authorList>
            <person name="Lee G.-W."/>
            <person name="Yi H."/>
        </authorList>
    </citation>
    <scope>NUCLEOTIDE SEQUENCE [LARGE SCALE GENOMIC DNA]</scope>
    <source>
        <strain evidence="1 2">LPB0137</strain>
    </source>
</reference>
<name>A0A1P8KQP3_9BACT</name>
<keyword evidence="2" id="KW-1185">Reference proteome</keyword>
<dbReference type="EMBL" id="CP019070">
    <property type="protein sequence ID" value="APW66857.1"/>
    <property type="molecule type" value="Genomic_DNA"/>
</dbReference>
<dbReference type="KEGG" id="alp:LPB137_13795"/>
<proteinExistence type="predicted"/>
<sequence length="145" mass="17176">MKILVYIFILLSFLNANNLEKGFDKLSTEQMAEVLAQMIGKQLPRRLDEITVAKETFFEGKTYGMKKYLIPENKKVAEDFKPYLVAKLYAKQSFYEYMKRSEVTNMCKSNLIRVFLNKNGKVRIDYYNQEEENILFILLNRNDCK</sequence>
<protein>
    <submittedName>
        <fullName evidence="1">Uncharacterized protein</fullName>
    </submittedName>
</protein>